<proteinExistence type="predicted"/>
<feature type="non-terminal residue" evidence="2">
    <location>
        <position position="103"/>
    </location>
</feature>
<feature type="non-terminal residue" evidence="2">
    <location>
        <position position="1"/>
    </location>
</feature>
<dbReference type="AlphaFoldDB" id="A0A1B6EIB6"/>
<protein>
    <submittedName>
        <fullName evidence="2">Uncharacterized protein</fullName>
    </submittedName>
</protein>
<evidence type="ECO:0000313" key="2">
    <source>
        <dbReference type="EMBL" id="JAS37669.1"/>
    </source>
</evidence>
<name>A0A1B6EIB6_9HEMI</name>
<accession>A0A1B6EIB6</accession>
<feature type="region of interest" description="Disordered" evidence="1">
    <location>
        <begin position="56"/>
        <end position="84"/>
    </location>
</feature>
<gene>
    <name evidence="2" type="ORF">g.3898</name>
</gene>
<feature type="compositionally biased region" description="Polar residues" evidence="1">
    <location>
        <begin position="62"/>
        <end position="78"/>
    </location>
</feature>
<organism evidence="2">
    <name type="scientific">Cuerna arida</name>
    <dbReference type="NCBI Taxonomy" id="1464854"/>
    <lineage>
        <taxon>Eukaryota</taxon>
        <taxon>Metazoa</taxon>
        <taxon>Ecdysozoa</taxon>
        <taxon>Arthropoda</taxon>
        <taxon>Hexapoda</taxon>
        <taxon>Insecta</taxon>
        <taxon>Pterygota</taxon>
        <taxon>Neoptera</taxon>
        <taxon>Paraneoptera</taxon>
        <taxon>Hemiptera</taxon>
        <taxon>Auchenorrhyncha</taxon>
        <taxon>Membracoidea</taxon>
        <taxon>Cicadellidae</taxon>
        <taxon>Cicadellinae</taxon>
        <taxon>Proconiini</taxon>
        <taxon>Cuerna</taxon>
    </lineage>
</organism>
<evidence type="ECO:0000256" key="1">
    <source>
        <dbReference type="SAM" id="MobiDB-lite"/>
    </source>
</evidence>
<sequence length="103" mass="11634">KVLLLLSEDELGLTRGVTGVQPTTQGLRVESEHVMQQTIVDVLWCLQLMTVNYQHEDEDTGGHQQDSETVSIQRPAQSEQDRLFRDNHEAVGTQVFCCKHGML</sequence>
<reference evidence="2" key="1">
    <citation type="submission" date="2015-11" db="EMBL/GenBank/DDBJ databases">
        <title>De novo transcriptome assembly of four potential Pierce s Disease insect vectors from Arizona vineyards.</title>
        <authorList>
            <person name="Tassone E.E."/>
        </authorList>
    </citation>
    <scope>NUCLEOTIDE SEQUENCE</scope>
</reference>
<dbReference type="EMBL" id="GECZ01032100">
    <property type="protein sequence ID" value="JAS37669.1"/>
    <property type="molecule type" value="Transcribed_RNA"/>
</dbReference>